<dbReference type="PANTHER" id="PTHR43808">
    <property type="entry name" value="ACETYLORNITHINE DEACETYLASE"/>
    <property type="match status" value="1"/>
</dbReference>
<organism evidence="1 2">
    <name type="scientific">Niallia hominis</name>
    <dbReference type="NCBI Taxonomy" id="3133173"/>
    <lineage>
        <taxon>Bacteria</taxon>
        <taxon>Bacillati</taxon>
        <taxon>Bacillota</taxon>
        <taxon>Bacilli</taxon>
        <taxon>Bacillales</taxon>
        <taxon>Bacillaceae</taxon>
        <taxon>Niallia</taxon>
    </lineage>
</organism>
<dbReference type="Proteomes" id="UP001465426">
    <property type="component" value="Unassembled WGS sequence"/>
</dbReference>
<protein>
    <submittedName>
        <fullName evidence="1">M20/M25/M40 family metallo-hydrolase</fullName>
    </submittedName>
</protein>
<comment type="caution">
    <text evidence="1">The sequence shown here is derived from an EMBL/GenBank/DDBJ whole genome shotgun (WGS) entry which is preliminary data.</text>
</comment>
<proteinExistence type="predicted"/>
<name>A0ABV1EX23_9BACI</name>
<dbReference type="PIRSF" id="PIRSF010386">
    <property type="entry name" value="RocB"/>
    <property type="match status" value="1"/>
</dbReference>
<dbReference type="RefSeq" id="WP_349204415.1">
    <property type="nucleotide sequence ID" value="NZ_JBBMFN010000007.1"/>
</dbReference>
<dbReference type="InterPro" id="IPR012166">
    <property type="entry name" value="Uncharacterised_RocB"/>
</dbReference>
<gene>
    <name evidence="1" type="ORF">WMO63_05115</name>
</gene>
<dbReference type="InterPro" id="IPR002933">
    <property type="entry name" value="Peptidase_M20"/>
</dbReference>
<evidence type="ECO:0000313" key="2">
    <source>
        <dbReference type="Proteomes" id="UP001465426"/>
    </source>
</evidence>
<keyword evidence="2" id="KW-1185">Reference proteome</keyword>
<dbReference type="InterPro" id="IPR050072">
    <property type="entry name" value="Peptidase_M20A"/>
</dbReference>
<evidence type="ECO:0000313" key="1">
    <source>
        <dbReference type="EMBL" id="MEQ2465051.1"/>
    </source>
</evidence>
<dbReference type="Pfam" id="PF01546">
    <property type="entry name" value="Peptidase_M20"/>
    <property type="match status" value="1"/>
</dbReference>
<reference evidence="1 2" key="1">
    <citation type="submission" date="2024-03" db="EMBL/GenBank/DDBJ databases">
        <title>Human intestinal bacterial collection.</title>
        <authorList>
            <person name="Pauvert C."/>
            <person name="Hitch T.C.A."/>
            <person name="Clavel T."/>
        </authorList>
    </citation>
    <scope>NUCLEOTIDE SEQUENCE [LARGE SCALE GENOMIC DNA]</scope>
    <source>
        <strain evidence="1 2">CLA-SR-H024</strain>
    </source>
</reference>
<dbReference type="SUPFAM" id="SSF53187">
    <property type="entry name" value="Zn-dependent exopeptidases"/>
    <property type="match status" value="1"/>
</dbReference>
<accession>A0ABV1EX23</accession>
<dbReference type="EMBL" id="JBBMFN010000007">
    <property type="protein sequence ID" value="MEQ2465051.1"/>
    <property type="molecule type" value="Genomic_DNA"/>
</dbReference>
<sequence>MYNQLASLTLAQQVEFLTKRLIEMESYSGTEGELDKANYLYEIIASFPYFQAYPDYVWKQDIEGDERINVWAFLQGNSNKKETVIYHAHVDTVGIEDYGKLKDIAHDPDKLAAFFKSYDGDEEARNDARSGDWMFGRGSLDMQSGISIHLANLLYYMNHREKLDGNILILFNADEENQHVGIRGALDELVRLQQERGLSYVAAINNDFISPLYNGDQTKYVYCGGAGKLLPCFSILGREAHVGESLLGIDPTFIASEINRSINQNFSLAEKLDNELVLPPSCLFMKESKQSYNVQTPVSIRMYFNYFIYKKTPTDVLVSLKRIAQTACVKIENELANNYTAFCKANYLPERSINWKTDVMTIQEYIEYLKEHGEEPEKHLNSLLKSLPEDLDDRLKAFELVEGLQQLDPEKKPRVILFFAPPFLPSNTLQMDEQSVYLKEVLEEVLQEAEEEYKEVFPLRRYFPYLCDGSFLAFNGNQTEIETVVANFPGMNELFPLDLEKMRSLNIPALNMGVYGKGGHKWTERVYKPYTFQTLPLLIRKVTERLLTL</sequence>
<dbReference type="Gene3D" id="3.40.630.10">
    <property type="entry name" value="Zn peptidases"/>
    <property type="match status" value="1"/>
</dbReference>
<dbReference type="PANTHER" id="PTHR43808:SF27">
    <property type="entry name" value="PROTEIN ROCB"/>
    <property type="match status" value="1"/>
</dbReference>